<accession>A0A8S4RRV0</accession>
<name>A0A8S4RRV0_9NEOP</name>
<proteinExistence type="predicted"/>
<comment type="caution">
    <text evidence="1">The sequence shown here is derived from an EMBL/GenBank/DDBJ whole genome shotgun (WGS) entry which is preliminary data.</text>
</comment>
<gene>
    <name evidence="1" type="primary">jg4118</name>
    <name evidence="1" type="ORF">PAEG_LOCUS17518</name>
</gene>
<reference evidence="1" key="1">
    <citation type="submission" date="2022-03" db="EMBL/GenBank/DDBJ databases">
        <authorList>
            <person name="Lindestad O."/>
        </authorList>
    </citation>
    <scope>NUCLEOTIDE SEQUENCE</scope>
</reference>
<dbReference type="Proteomes" id="UP000838756">
    <property type="component" value="Unassembled WGS sequence"/>
</dbReference>
<evidence type="ECO:0000313" key="2">
    <source>
        <dbReference type="Proteomes" id="UP000838756"/>
    </source>
</evidence>
<sequence>MARELRRVTGVMTAPANFATPHYAPRLWNVPSYANKPGKKPCSYLGLKPPTRPHHPLTRLQRLLLRLGGHHMFIVLTAGREVVDRCSASCIAEGDTHKERAGAPWESAHNGPGHARVAALHLRVLASRRRAFAPGSDNNSQGMQGTRPTSNRQGAINVYLCPCNYTTILLGFYY</sequence>
<protein>
    <submittedName>
        <fullName evidence="1">Jg4118 protein</fullName>
    </submittedName>
</protein>
<dbReference type="EMBL" id="CAKXAJ010025562">
    <property type="protein sequence ID" value="CAH2241049.1"/>
    <property type="molecule type" value="Genomic_DNA"/>
</dbReference>
<keyword evidence="2" id="KW-1185">Reference proteome</keyword>
<organism evidence="1 2">
    <name type="scientific">Pararge aegeria aegeria</name>
    <dbReference type="NCBI Taxonomy" id="348720"/>
    <lineage>
        <taxon>Eukaryota</taxon>
        <taxon>Metazoa</taxon>
        <taxon>Ecdysozoa</taxon>
        <taxon>Arthropoda</taxon>
        <taxon>Hexapoda</taxon>
        <taxon>Insecta</taxon>
        <taxon>Pterygota</taxon>
        <taxon>Neoptera</taxon>
        <taxon>Endopterygota</taxon>
        <taxon>Lepidoptera</taxon>
        <taxon>Glossata</taxon>
        <taxon>Ditrysia</taxon>
        <taxon>Papilionoidea</taxon>
        <taxon>Nymphalidae</taxon>
        <taxon>Satyrinae</taxon>
        <taxon>Satyrini</taxon>
        <taxon>Parargina</taxon>
        <taxon>Pararge</taxon>
    </lineage>
</organism>
<dbReference type="AlphaFoldDB" id="A0A8S4RRV0"/>
<evidence type="ECO:0000313" key="1">
    <source>
        <dbReference type="EMBL" id="CAH2241049.1"/>
    </source>
</evidence>